<dbReference type="GO" id="GO:0009279">
    <property type="term" value="C:cell outer membrane"/>
    <property type="evidence" value="ECO:0007669"/>
    <property type="project" value="UniProtKB-SubCell"/>
</dbReference>
<evidence type="ECO:0000313" key="5">
    <source>
        <dbReference type="EMBL" id="CAJ0860669.1"/>
    </source>
</evidence>
<keyword evidence="3" id="KW-0998">Cell outer membrane</keyword>
<evidence type="ECO:0000259" key="4">
    <source>
        <dbReference type="PROSITE" id="PS51123"/>
    </source>
</evidence>
<dbReference type="PROSITE" id="PS51123">
    <property type="entry name" value="OMPA_2"/>
    <property type="match status" value="1"/>
</dbReference>
<dbReference type="InterPro" id="IPR006665">
    <property type="entry name" value="OmpA-like"/>
</dbReference>
<evidence type="ECO:0000256" key="3">
    <source>
        <dbReference type="ARBA" id="ARBA00023237"/>
    </source>
</evidence>
<keyword evidence="2" id="KW-0472">Membrane</keyword>
<comment type="subcellular location">
    <subcellularLocation>
        <location evidence="1">Cell outer membrane</location>
    </subcellularLocation>
</comment>
<dbReference type="PRINTS" id="PR01021">
    <property type="entry name" value="OMPADOMAIN"/>
</dbReference>
<dbReference type="Pfam" id="PF00691">
    <property type="entry name" value="OmpA"/>
    <property type="match status" value="1"/>
</dbReference>
<dbReference type="EMBL" id="OY288114">
    <property type="protein sequence ID" value="CAJ0860669.1"/>
    <property type="molecule type" value="Genomic_DNA"/>
</dbReference>
<dbReference type="SUPFAM" id="SSF103088">
    <property type="entry name" value="OmpA-like"/>
    <property type="match status" value="1"/>
</dbReference>
<name>A0AA48M0Q4_9ZZZZ</name>
<reference evidence="5" key="1">
    <citation type="submission" date="2023-07" db="EMBL/GenBank/DDBJ databases">
        <authorList>
            <person name="Pelsma A.J. K."/>
        </authorList>
    </citation>
    <scope>NUCLEOTIDE SEQUENCE</scope>
</reference>
<dbReference type="PANTHER" id="PTHR30329:SF21">
    <property type="entry name" value="LIPOPROTEIN YIAD-RELATED"/>
    <property type="match status" value="1"/>
</dbReference>
<dbReference type="AlphaFoldDB" id="A0AA48M0Q4"/>
<dbReference type="InterPro" id="IPR006690">
    <property type="entry name" value="OMPA-like_CS"/>
</dbReference>
<accession>A0AA48M0Q4</accession>
<gene>
    <name evidence="5" type="ORF">AMST5_01323</name>
</gene>
<proteinExistence type="predicted"/>
<evidence type="ECO:0000256" key="1">
    <source>
        <dbReference type="ARBA" id="ARBA00004442"/>
    </source>
</evidence>
<dbReference type="InterPro" id="IPR050330">
    <property type="entry name" value="Bact_OuterMem_StrucFunc"/>
</dbReference>
<dbReference type="Gene3D" id="3.30.1330.60">
    <property type="entry name" value="OmpA-like domain"/>
    <property type="match status" value="1"/>
</dbReference>
<dbReference type="CDD" id="cd07185">
    <property type="entry name" value="OmpA_C-like"/>
    <property type="match status" value="1"/>
</dbReference>
<dbReference type="InterPro" id="IPR006664">
    <property type="entry name" value="OMP_bac"/>
</dbReference>
<organism evidence="5">
    <name type="scientific">freshwater sediment metagenome</name>
    <dbReference type="NCBI Taxonomy" id="556182"/>
    <lineage>
        <taxon>unclassified sequences</taxon>
        <taxon>metagenomes</taxon>
        <taxon>ecological metagenomes</taxon>
    </lineage>
</organism>
<evidence type="ECO:0000256" key="2">
    <source>
        <dbReference type="ARBA" id="ARBA00023136"/>
    </source>
</evidence>
<dbReference type="InterPro" id="IPR036737">
    <property type="entry name" value="OmpA-like_sf"/>
</dbReference>
<dbReference type="PROSITE" id="PS01068">
    <property type="entry name" value="OMPA_1"/>
    <property type="match status" value="1"/>
</dbReference>
<dbReference type="PANTHER" id="PTHR30329">
    <property type="entry name" value="STATOR ELEMENT OF FLAGELLAR MOTOR COMPLEX"/>
    <property type="match status" value="1"/>
</dbReference>
<feature type="domain" description="OmpA-like" evidence="4">
    <location>
        <begin position="57"/>
        <end position="175"/>
    </location>
</feature>
<protein>
    <recommendedName>
        <fullName evidence="4">OmpA-like domain-containing protein</fullName>
    </recommendedName>
</protein>
<sequence length="176" mass="19615">MTTLCRLAVTFLLWIVATTTRAQTTEEIIEKLDIPPKPIAKGIPVTDPTGKSVILEGESPPPSINLNILFDYDSDRFTQDAFRTLRNLGAALKDVRLAKSRFKIAGHTDAKGNAEYNQKLSEKRAQAVRDYLIFQYDVEPSRIEFVGYGKSQLADPAHPEDGANRRVQVINLGSTR</sequence>